<evidence type="ECO:0000256" key="2">
    <source>
        <dbReference type="SAM" id="MobiDB-lite"/>
    </source>
</evidence>
<dbReference type="InterPro" id="IPR025280">
    <property type="entry name" value="SNIPE"/>
</dbReference>
<name>E4NG93_KITSK</name>
<sequence length="467" mass="53403">MSAVSRPAPPPGFEDRGARPKLFGRRRGRADDELAQLREWIARTQGPDALEAVRAVVLARAEAESIRAEAEEDARGLRLEARDAVRRETAEMQAILKEAGRARKELERAQQDLSEVRNRLTEAQAQIVVTEDAALLQQVGVYDYRHPLQDAVAYRTRLDSLRAEIKEMVRAGQAVRSVSQWTVNGSQREGRKMVRDFSKLMLRAYNAEADQAVRTMRPYRVGPLVDRLYKTRETIAKLGATMQIRIADGYHDARVRELTLTADYLQKKDEEKEAQREARARQREEERAQREFDREREKLDKEHDHVQTALRRLRERGDPQGVLDLESRLADIESALRSVEARAANIRTGYVYVISNVGAFGEHMVKIGLTRRLEPLDRIYELSGASVPFRFDVHALIFSDDAVGLETKLHQHFADRRVNQVNTRREFFYVSPAEVRDALQEYVGQHLVEFTEVPEALEWRASGGSPA</sequence>
<evidence type="ECO:0000313" key="4">
    <source>
        <dbReference type="EMBL" id="BAJ30523.1"/>
    </source>
</evidence>
<dbReference type="AlphaFoldDB" id="E4NG93"/>
<dbReference type="PATRIC" id="fig|452652.3.peg.4731"/>
<dbReference type="InterPro" id="IPR018306">
    <property type="entry name" value="Phage_T5_Orf172_DNA-bd"/>
</dbReference>
<evidence type="ECO:0000256" key="1">
    <source>
        <dbReference type="SAM" id="Coils"/>
    </source>
</evidence>
<keyword evidence="5" id="KW-1185">Reference proteome</keyword>
<dbReference type="KEGG" id="ksk:KSE_47430"/>
<evidence type="ECO:0000259" key="3">
    <source>
        <dbReference type="SMART" id="SM00974"/>
    </source>
</evidence>
<feature type="domain" description="Bacteriophage T5 Orf172 DNA-binding" evidence="3">
    <location>
        <begin position="359"/>
        <end position="442"/>
    </location>
</feature>
<dbReference type="Pfam" id="PF13250">
    <property type="entry name" value="SNIPE"/>
    <property type="match status" value="1"/>
</dbReference>
<dbReference type="SMART" id="SM00974">
    <property type="entry name" value="T5orf172"/>
    <property type="match status" value="1"/>
</dbReference>
<organism evidence="4 5">
    <name type="scientific">Kitasatospora setae (strain ATCC 33774 / DSM 43861 / JCM 3304 / KCC A-0304 / NBRC 14216 / KM-6054)</name>
    <name type="common">Streptomyces setae</name>
    <dbReference type="NCBI Taxonomy" id="452652"/>
    <lineage>
        <taxon>Bacteria</taxon>
        <taxon>Bacillati</taxon>
        <taxon>Actinomycetota</taxon>
        <taxon>Actinomycetes</taxon>
        <taxon>Kitasatosporales</taxon>
        <taxon>Streptomycetaceae</taxon>
        <taxon>Kitasatospora</taxon>
    </lineage>
</organism>
<keyword evidence="1" id="KW-0175">Coiled coil</keyword>
<protein>
    <recommendedName>
        <fullName evidence="3">Bacteriophage T5 Orf172 DNA-binding domain-containing protein</fullName>
    </recommendedName>
</protein>
<dbReference type="Proteomes" id="UP000007076">
    <property type="component" value="Chromosome"/>
</dbReference>
<dbReference type="Pfam" id="PF13455">
    <property type="entry name" value="MUG113"/>
    <property type="match status" value="1"/>
</dbReference>
<dbReference type="STRING" id="452652.KSE_47430"/>
<evidence type="ECO:0000313" key="5">
    <source>
        <dbReference type="Proteomes" id="UP000007076"/>
    </source>
</evidence>
<gene>
    <name evidence="4" type="ordered locus">KSE_47430</name>
</gene>
<dbReference type="EMBL" id="AP010968">
    <property type="protein sequence ID" value="BAJ30523.1"/>
    <property type="molecule type" value="Genomic_DNA"/>
</dbReference>
<feature type="coiled-coil region" evidence="1">
    <location>
        <begin position="60"/>
        <end position="171"/>
    </location>
</feature>
<reference evidence="4 5" key="1">
    <citation type="journal article" date="2010" name="DNA Res.">
        <title>Genome sequence of Kitasatospora setae NBRC 14216T: an evolutionary snapshot of the family Streptomycetaceae.</title>
        <authorList>
            <person name="Ichikawa N."/>
            <person name="Oguchi A."/>
            <person name="Ikeda H."/>
            <person name="Ishikawa J."/>
            <person name="Kitani S."/>
            <person name="Watanabe Y."/>
            <person name="Nakamura S."/>
            <person name="Katano Y."/>
            <person name="Kishi E."/>
            <person name="Sasagawa M."/>
            <person name="Ankai A."/>
            <person name="Fukui S."/>
            <person name="Hashimoto Y."/>
            <person name="Kamata S."/>
            <person name="Otoguro M."/>
            <person name="Tanikawa S."/>
            <person name="Nihira T."/>
            <person name="Horinouchi S."/>
            <person name="Ohnishi Y."/>
            <person name="Hayakawa M."/>
            <person name="Kuzuyama T."/>
            <person name="Arisawa A."/>
            <person name="Nomoto F."/>
            <person name="Miura H."/>
            <person name="Takahashi Y."/>
            <person name="Fujita N."/>
        </authorList>
    </citation>
    <scope>NUCLEOTIDE SEQUENCE [LARGE SCALE GENOMIC DNA]</scope>
    <source>
        <strain evidence="5">ATCC 33774 / DSM 43861 / JCM 3304 / KCC A-0304 / NBRC 14216 / KM-6054</strain>
    </source>
</reference>
<feature type="region of interest" description="Disordered" evidence="2">
    <location>
        <begin position="1"/>
        <end position="28"/>
    </location>
</feature>
<proteinExistence type="predicted"/>
<accession>E4NG93</accession>
<feature type="region of interest" description="Disordered" evidence="2">
    <location>
        <begin position="269"/>
        <end position="303"/>
    </location>
</feature>
<dbReference type="eggNOG" id="COG4191">
    <property type="taxonomic scope" value="Bacteria"/>
</dbReference>
<dbReference type="HOGENOM" id="CLU_024787_0_1_11"/>